<comment type="similarity">
    <text evidence="1">Belongs to the glycosyl hydrolase 3 family.</text>
</comment>
<dbReference type="SUPFAM" id="SSF51445">
    <property type="entry name" value="(Trans)glycosidases"/>
    <property type="match status" value="1"/>
</dbReference>
<dbReference type="InterPro" id="IPR036881">
    <property type="entry name" value="Glyco_hydro_3_C_sf"/>
</dbReference>
<dbReference type="InterPro" id="IPR013783">
    <property type="entry name" value="Ig-like_fold"/>
</dbReference>
<name>A0A4Q5N7E9_9MICO</name>
<dbReference type="InterPro" id="IPR001764">
    <property type="entry name" value="Glyco_hydro_3_N"/>
</dbReference>
<proteinExistence type="inferred from homology"/>
<reference evidence="4 5" key="1">
    <citation type="submission" date="2019-01" db="EMBL/GenBank/DDBJ databases">
        <title>Novel species of Cellulomonas.</title>
        <authorList>
            <person name="Liu Q."/>
            <person name="Xin Y.-H."/>
        </authorList>
    </citation>
    <scope>NUCLEOTIDE SEQUENCE [LARGE SCALE GENOMIC DNA]</scope>
    <source>
        <strain evidence="4 5">HLT2-17</strain>
    </source>
</reference>
<evidence type="ECO:0000313" key="5">
    <source>
        <dbReference type="Proteomes" id="UP000293764"/>
    </source>
</evidence>
<dbReference type="OrthoDB" id="3187562at2"/>
<dbReference type="PANTHER" id="PTHR42715">
    <property type="entry name" value="BETA-GLUCOSIDASE"/>
    <property type="match status" value="1"/>
</dbReference>
<feature type="domain" description="Fibronectin type III-like" evidence="3">
    <location>
        <begin position="567"/>
        <end position="638"/>
    </location>
</feature>
<gene>
    <name evidence="4" type="ORF">EUA98_00655</name>
</gene>
<comment type="caution">
    <text evidence="4">The sequence shown here is derived from an EMBL/GenBank/DDBJ whole genome shotgun (WGS) entry which is preliminary data.</text>
</comment>
<dbReference type="InterPro" id="IPR026891">
    <property type="entry name" value="Fn3-like"/>
</dbReference>
<dbReference type="Gene3D" id="3.20.20.300">
    <property type="entry name" value="Glycoside hydrolase, family 3, N-terminal domain"/>
    <property type="match status" value="2"/>
</dbReference>
<organism evidence="4 5">
    <name type="scientific">Pengzhenrongella frigida</name>
    <dbReference type="NCBI Taxonomy" id="1259133"/>
    <lineage>
        <taxon>Bacteria</taxon>
        <taxon>Bacillati</taxon>
        <taxon>Actinomycetota</taxon>
        <taxon>Actinomycetes</taxon>
        <taxon>Micrococcales</taxon>
        <taxon>Pengzhenrongella</taxon>
    </lineage>
</organism>
<evidence type="ECO:0000259" key="3">
    <source>
        <dbReference type="SMART" id="SM01217"/>
    </source>
</evidence>
<dbReference type="InterPro" id="IPR002772">
    <property type="entry name" value="Glyco_hydro_3_C"/>
</dbReference>
<dbReference type="SMART" id="SM01217">
    <property type="entry name" value="Fn3_like"/>
    <property type="match status" value="1"/>
</dbReference>
<dbReference type="Pfam" id="PF14310">
    <property type="entry name" value="Fn3-like"/>
    <property type="match status" value="1"/>
</dbReference>
<keyword evidence="5" id="KW-1185">Reference proteome</keyword>
<dbReference type="Gene3D" id="2.60.40.10">
    <property type="entry name" value="Immunoglobulins"/>
    <property type="match status" value="1"/>
</dbReference>
<dbReference type="AlphaFoldDB" id="A0A4Q5N7E9"/>
<dbReference type="Proteomes" id="UP000293764">
    <property type="component" value="Unassembled WGS sequence"/>
</dbReference>
<evidence type="ECO:0000256" key="1">
    <source>
        <dbReference type="ARBA" id="ARBA00005336"/>
    </source>
</evidence>
<accession>A0A4Q5N7E9</accession>
<sequence>MSDELTLLEKAALLSGASVWESREVARLGIRSLTLSDGPHGIRKQVGSSDHLGINGSMPATCFPTAATVANSWDVELAAQVGDALGAEAVNLGVDVVLGPGLNIKRSPLCGRNFEYFSEDPYLSGTMAAGYVRGIQGRGVSACPKHFAANSQELRRMASDSLLDERTLREIYLTAFEIVVREAQPKALMSAYNKVNGTYVHESAHLLQDILRAEWGFDGAVISDWGGSNDAVAAVRAGGTLEMPSPGLDSARQLVAAVEQGRLTEVELDARVAEMRSLVQRIDPSRDRAVDIDAHHALARRVAEASQVLLKNDDATLPLAGGTRVAVIGDFAETPRYQGAGSSLVHPTRLTTALEALAASSLEVVRYAQGFRRTGGADASLVAEALDAAASAEVALVYLGLDETSESEGNDRSHLRLADNQVTLLAALHGVAERVVVVLSAGSVVEMPWLGHADALVHGYLGGQAGAEATVAVLTGAVNPSGRLAETYPVHLKDTSSHGYYPGTGETAEYREGIYVGYRHTETAGTPTLFPFGFGLGYTTFAYADLAVDDAGATFTVENTGAVAGAEVAQLYVGRRAPSGVHRAARELKGFRKVQLAPGEKVTVSIPFDRYTFRHFAVAQAAWQVEAGEFTVSVGSNVADLPLAAVLQVAGDQVADRPTDLPSYDAATVTAVSDEEFSALLGRELGGPVPDGPEPRGPLGVNAPLLAMHGARSPIARLAARVLAALIARSMRRGKPDLNLLFLYNMPFRAMAKMTNGAVTTEMVDSMVTVVNGRFFRGVGGLIAGYVRGRRSTRRLAAELARPARTSRTAR</sequence>
<dbReference type="InterPro" id="IPR050288">
    <property type="entry name" value="Cellulose_deg_GH3"/>
</dbReference>
<dbReference type="InterPro" id="IPR036962">
    <property type="entry name" value="Glyco_hydro_3_N_sf"/>
</dbReference>
<dbReference type="Pfam" id="PF01915">
    <property type="entry name" value="Glyco_hydro_3_C"/>
    <property type="match status" value="1"/>
</dbReference>
<dbReference type="PRINTS" id="PR00133">
    <property type="entry name" value="GLHYDRLASE3"/>
</dbReference>
<dbReference type="GO" id="GO:0004553">
    <property type="term" value="F:hydrolase activity, hydrolyzing O-glycosyl compounds"/>
    <property type="evidence" value="ECO:0007669"/>
    <property type="project" value="InterPro"/>
</dbReference>
<dbReference type="EMBL" id="SDWW01000001">
    <property type="protein sequence ID" value="RYV53067.1"/>
    <property type="molecule type" value="Genomic_DNA"/>
</dbReference>
<keyword evidence="2 4" id="KW-0378">Hydrolase</keyword>
<dbReference type="GO" id="GO:0005975">
    <property type="term" value="P:carbohydrate metabolic process"/>
    <property type="evidence" value="ECO:0007669"/>
    <property type="project" value="InterPro"/>
</dbReference>
<evidence type="ECO:0000313" key="4">
    <source>
        <dbReference type="EMBL" id="RYV53067.1"/>
    </source>
</evidence>
<dbReference type="InterPro" id="IPR017853">
    <property type="entry name" value="GH"/>
</dbReference>
<dbReference type="SUPFAM" id="SSF52279">
    <property type="entry name" value="Beta-D-glucan exohydrolase, C-terminal domain"/>
    <property type="match status" value="1"/>
</dbReference>
<dbReference type="Pfam" id="PF00933">
    <property type="entry name" value="Glyco_hydro_3"/>
    <property type="match status" value="1"/>
</dbReference>
<dbReference type="Gene3D" id="3.40.50.1700">
    <property type="entry name" value="Glycoside hydrolase family 3 C-terminal domain"/>
    <property type="match status" value="2"/>
</dbReference>
<dbReference type="PANTHER" id="PTHR42715:SF10">
    <property type="entry name" value="BETA-GLUCOSIDASE"/>
    <property type="match status" value="1"/>
</dbReference>
<evidence type="ECO:0000256" key="2">
    <source>
        <dbReference type="ARBA" id="ARBA00022801"/>
    </source>
</evidence>
<protein>
    <submittedName>
        <fullName evidence="4">Glycosyl hydrolase</fullName>
    </submittedName>
</protein>